<keyword evidence="1" id="KW-0812">Transmembrane</keyword>
<evidence type="ECO:0000313" key="3">
    <source>
        <dbReference type="EMBL" id="SEE07728.1"/>
    </source>
</evidence>
<dbReference type="STRING" id="648782.SAMN04488554_1467"/>
<dbReference type="EMBL" id="FNTX01000001">
    <property type="protein sequence ID" value="SEE07728.1"/>
    <property type="molecule type" value="Genomic_DNA"/>
</dbReference>
<dbReference type="Pfam" id="PF10756">
    <property type="entry name" value="bPH_6"/>
    <property type="match status" value="1"/>
</dbReference>
<dbReference type="RefSeq" id="WP_089772320.1">
    <property type="nucleotide sequence ID" value="NZ_FNTX01000001.1"/>
</dbReference>
<evidence type="ECO:0000256" key="1">
    <source>
        <dbReference type="SAM" id="Phobius"/>
    </source>
</evidence>
<dbReference type="InterPro" id="IPR019692">
    <property type="entry name" value="CFP-6_PH"/>
</dbReference>
<evidence type="ECO:0000313" key="4">
    <source>
        <dbReference type="Proteomes" id="UP000199220"/>
    </source>
</evidence>
<dbReference type="OrthoDB" id="3824918at2"/>
<dbReference type="AlphaFoldDB" id="A0A1H5FXZ9"/>
<feature type="transmembrane region" description="Helical" evidence="1">
    <location>
        <begin position="21"/>
        <end position="41"/>
    </location>
</feature>
<feature type="transmembrane region" description="Helical" evidence="1">
    <location>
        <begin position="47"/>
        <end position="73"/>
    </location>
</feature>
<protein>
    <submittedName>
        <fullName evidence="3">PH domain-containing protein</fullName>
    </submittedName>
</protein>
<keyword evidence="4" id="KW-1185">Reference proteome</keyword>
<evidence type="ECO:0000259" key="2">
    <source>
        <dbReference type="Pfam" id="PF10756"/>
    </source>
</evidence>
<organism evidence="3 4">
    <name type="scientific">Ruania alba</name>
    <dbReference type="NCBI Taxonomy" id="648782"/>
    <lineage>
        <taxon>Bacteria</taxon>
        <taxon>Bacillati</taxon>
        <taxon>Actinomycetota</taxon>
        <taxon>Actinomycetes</taxon>
        <taxon>Micrococcales</taxon>
        <taxon>Ruaniaceae</taxon>
        <taxon>Ruania</taxon>
    </lineage>
</organism>
<reference evidence="4" key="1">
    <citation type="submission" date="2016-10" db="EMBL/GenBank/DDBJ databases">
        <authorList>
            <person name="Varghese N."/>
            <person name="Submissions S."/>
        </authorList>
    </citation>
    <scope>NUCLEOTIDE SEQUENCE [LARGE SCALE GENOMIC DNA]</scope>
    <source>
        <strain evidence="4">DSM 21368</strain>
    </source>
</reference>
<sequence>MAPAEHAPDLYAPFRPRATRLVSIGVIVWLVGGWIVFVLVARDLADAATYVGSGVLLALIVALLVRLATLVAVPDQDGLFVRNVVSSRRLDWAQIVDVRFGERDWVSLDLTDGRVLAVMAIQRVDGDRARRDSRRLATLVARHEPGGVDAGDSGG</sequence>
<keyword evidence="1" id="KW-1133">Transmembrane helix</keyword>
<gene>
    <name evidence="3" type="ORF">SAMN04488554_1467</name>
</gene>
<accession>A0A1H5FXZ9</accession>
<proteinExistence type="predicted"/>
<feature type="domain" description="Low molecular weight protein antigen 6 PH" evidence="2">
    <location>
        <begin position="75"/>
        <end position="136"/>
    </location>
</feature>
<dbReference type="Proteomes" id="UP000199220">
    <property type="component" value="Unassembled WGS sequence"/>
</dbReference>
<keyword evidence="1" id="KW-0472">Membrane</keyword>
<name>A0A1H5FXZ9_9MICO</name>